<dbReference type="Pfam" id="PF12724">
    <property type="entry name" value="Flavodoxin_5"/>
    <property type="match status" value="1"/>
</dbReference>
<dbReference type="PANTHER" id="PTHR32145">
    <property type="entry name" value="DIFLAVIN FLAVOPROTEIN A 2-RELATED"/>
    <property type="match status" value="1"/>
</dbReference>
<dbReference type="AlphaFoldDB" id="A0A923NAV2"/>
<dbReference type="SUPFAM" id="SSF50475">
    <property type="entry name" value="FMN-binding split barrel"/>
    <property type="match status" value="1"/>
</dbReference>
<evidence type="ECO:0000256" key="3">
    <source>
        <dbReference type="ARBA" id="ARBA00006098"/>
    </source>
</evidence>
<dbReference type="GO" id="GO:0005506">
    <property type="term" value="F:iron ion binding"/>
    <property type="evidence" value="ECO:0007669"/>
    <property type="project" value="InterPro"/>
</dbReference>
<dbReference type="InterPro" id="IPR026816">
    <property type="entry name" value="Flavodoxin_dom"/>
</dbReference>
<dbReference type="InterPro" id="IPR008254">
    <property type="entry name" value="Flavodoxin/NO_synth"/>
</dbReference>
<dbReference type="Proteomes" id="UP000644115">
    <property type="component" value="Unassembled WGS sequence"/>
</dbReference>
<keyword evidence="11" id="KW-1185">Reference proteome</keyword>
<evidence type="ECO:0000313" key="11">
    <source>
        <dbReference type="Proteomes" id="UP000644115"/>
    </source>
</evidence>
<feature type="domain" description="Rubredoxin-like" evidence="9">
    <location>
        <begin position="586"/>
        <end position="622"/>
    </location>
</feature>
<dbReference type="Gene3D" id="3.60.15.10">
    <property type="entry name" value="Ribonuclease Z/Hydroxyacylglutathione hydrolase-like"/>
    <property type="match status" value="2"/>
</dbReference>
<dbReference type="InterPro" id="IPR029039">
    <property type="entry name" value="Flavoprotein-like_sf"/>
</dbReference>
<dbReference type="PANTHER" id="PTHR32145:SF20">
    <property type="entry name" value="FLAVOPROTEIN"/>
    <property type="match status" value="1"/>
</dbReference>
<dbReference type="PROSITE" id="PS50902">
    <property type="entry name" value="FLAVODOXIN_LIKE"/>
    <property type="match status" value="1"/>
</dbReference>
<dbReference type="InterPro" id="IPR024934">
    <property type="entry name" value="Rubredoxin-like_dom"/>
</dbReference>
<keyword evidence="5" id="KW-0813">Transport</keyword>
<dbReference type="Pfam" id="PF21349">
    <property type="entry name" value="RUBY_RBDX"/>
    <property type="match status" value="1"/>
</dbReference>
<evidence type="ECO:0000256" key="1">
    <source>
        <dbReference type="ARBA" id="ARBA00001962"/>
    </source>
</evidence>
<dbReference type="Gene3D" id="2.20.28.10">
    <property type="match status" value="1"/>
</dbReference>
<evidence type="ECO:0000256" key="4">
    <source>
        <dbReference type="ARBA" id="ARBA00007121"/>
    </source>
</evidence>
<evidence type="ECO:0000313" key="10">
    <source>
        <dbReference type="EMBL" id="MBC5998653.1"/>
    </source>
</evidence>
<reference evidence="10" key="1">
    <citation type="submission" date="2020-08" db="EMBL/GenBank/DDBJ databases">
        <authorList>
            <person name="Liu C."/>
            <person name="Sun Q."/>
        </authorList>
    </citation>
    <scope>NUCLEOTIDE SEQUENCE</scope>
    <source>
        <strain evidence="10">BX16</strain>
    </source>
</reference>
<dbReference type="CDD" id="cd00350">
    <property type="entry name" value="rubredoxin_like"/>
    <property type="match status" value="1"/>
</dbReference>
<dbReference type="Gene3D" id="3.40.50.360">
    <property type="match status" value="1"/>
</dbReference>
<dbReference type="Pfam" id="PF01613">
    <property type="entry name" value="Flavin_Reduct"/>
    <property type="match status" value="1"/>
</dbReference>
<keyword evidence="6" id="KW-0249">Electron transport</keyword>
<dbReference type="InterPro" id="IPR012349">
    <property type="entry name" value="Split_barrel_FMN-bd"/>
</dbReference>
<evidence type="ECO:0000259" key="9">
    <source>
        <dbReference type="PROSITE" id="PS50903"/>
    </source>
</evidence>
<dbReference type="SUPFAM" id="SSF52218">
    <property type="entry name" value="Flavoproteins"/>
    <property type="match status" value="1"/>
</dbReference>
<name>A0A923NAV2_9FIRM</name>
<evidence type="ECO:0000256" key="7">
    <source>
        <dbReference type="ARBA" id="ARBA00025633"/>
    </source>
</evidence>
<dbReference type="GO" id="GO:0010181">
    <property type="term" value="F:FMN binding"/>
    <property type="evidence" value="ECO:0007669"/>
    <property type="project" value="InterPro"/>
</dbReference>
<evidence type="ECO:0000256" key="5">
    <source>
        <dbReference type="ARBA" id="ARBA00022448"/>
    </source>
</evidence>
<comment type="caution">
    <text evidence="10">The sequence shown here is derived from an EMBL/GenBank/DDBJ whole genome shotgun (WGS) entry which is preliminary data.</text>
</comment>
<sequence length="623" mass="69565">MTTNVTNTIINIGANDHDVDLFEGQYIVPNGMAYNSYAIIDDKIAIMDTIDKKKTEEWLANIDAVLSGRKLDYLAVPPAMFTSRQGSYNSTGGRKPDYLIIQHMEPDHSASIKAFLEKYGDVTVVGNKKTFKMIRQFFPGMDLKNTLEVENGDTLDLGNHQLTFVFAPMVHWPEVMMTYESSEKILFAADGFGKFGALDAEEDWACEARRYYIGIVGKYGAQVQSILKKAAGLDIEKICPLHGPVLTENLGYYINLYDTWSSYEPETDGVCICYTSVYGNTKKAVELLVSELERKGVPVGAVNDLARCDMAEAVEDAFRYDKLVLATTTYNSEIFPFMRYFIDQLKERNFQKRTVAFIENGSWAPVANKIMKADFEDMKHMTIAKNNVTILSALNEESTAQIDALADELSKGYLPVSAKTQAELDPTALFKIGYGLYVVTCNDGKKDNGLIVNTVTQVSDNPNRIAVNVNKANYSCEVIKNTGRLNVSVLSEDATFKIFEHFGFQSGKNVDKFAGYEHQAKAVNGLPYLTKHANAYISGNVTGMVDLGTHIMFICEVTESVKLSDIETMTYTYYQNNVKPKPETDKKGWVCDICGYIYEGEDLPEDFICPLCKHGAADFSKLE</sequence>
<dbReference type="Gene3D" id="2.30.110.10">
    <property type="entry name" value="Electron Transport, Fmn-binding Protein, Chain A"/>
    <property type="match status" value="1"/>
</dbReference>
<evidence type="ECO:0000259" key="8">
    <source>
        <dbReference type="PROSITE" id="PS50902"/>
    </source>
</evidence>
<dbReference type="PROSITE" id="PS50903">
    <property type="entry name" value="RUBREDOXIN_LIKE"/>
    <property type="match status" value="1"/>
</dbReference>
<protein>
    <submittedName>
        <fullName evidence="10">Flavin reductase</fullName>
    </submittedName>
</protein>
<organism evidence="10 11">
    <name type="scientific">Lentihominibacter faecis</name>
    <dbReference type="NCBI Taxonomy" id="2764712"/>
    <lineage>
        <taxon>Bacteria</taxon>
        <taxon>Bacillati</taxon>
        <taxon>Bacillota</taxon>
        <taxon>Clostridia</taxon>
        <taxon>Peptostreptococcales</taxon>
        <taxon>Anaerovoracaceae</taxon>
        <taxon>Lentihominibacter</taxon>
    </lineage>
</organism>
<dbReference type="SUPFAM" id="SSF57802">
    <property type="entry name" value="Rubredoxin-like"/>
    <property type="match status" value="1"/>
</dbReference>
<comment type="function">
    <text evidence="7">Mediates electron transfer from NADH to oxygen, reducing it to water. This modular protein has 3 redox cofactors, in other organisms the same activity requires 2 or 3 proteins.</text>
</comment>
<dbReference type="GO" id="GO:0016651">
    <property type="term" value="F:oxidoreductase activity, acting on NAD(P)H"/>
    <property type="evidence" value="ECO:0007669"/>
    <property type="project" value="UniProtKB-ARBA"/>
</dbReference>
<dbReference type="InterPro" id="IPR001279">
    <property type="entry name" value="Metallo-B-lactamas"/>
</dbReference>
<dbReference type="Pfam" id="PF19583">
    <property type="entry name" value="ODP"/>
    <property type="match status" value="1"/>
</dbReference>
<dbReference type="GO" id="GO:0016646">
    <property type="term" value="F:oxidoreductase activity, acting on the CH-NH group of donors, NAD or NADP as acceptor"/>
    <property type="evidence" value="ECO:0007669"/>
    <property type="project" value="UniProtKB-ARBA"/>
</dbReference>
<feature type="domain" description="Flavodoxin-like" evidence="8">
    <location>
        <begin position="270"/>
        <end position="410"/>
    </location>
</feature>
<dbReference type="InterPro" id="IPR051285">
    <property type="entry name" value="NADH_oxidoreductase_modular"/>
</dbReference>
<dbReference type="InterPro" id="IPR048574">
    <property type="entry name" value="RUBY_RBDX"/>
</dbReference>
<comment type="similarity">
    <text evidence="4">In the N-terminal section; belongs to the zinc metallo-hydrolase group 3 family.</text>
</comment>
<dbReference type="SMART" id="SM00903">
    <property type="entry name" value="Flavin_Reduct"/>
    <property type="match status" value="1"/>
</dbReference>
<dbReference type="InterPro" id="IPR002563">
    <property type="entry name" value="Flavin_Rdtase-like_dom"/>
</dbReference>
<dbReference type="CDD" id="cd07709">
    <property type="entry name" value="flavodiiron_proteins_MBL-fold"/>
    <property type="match status" value="1"/>
</dbReference>
<evidence type="ECO:0000256" key="2">
    <source>
        <dbReference type="ARBA" id="ARBA00001965"/>
    </source>
</evidence>
<gene>
    <name evidence="10" type="ORF">H8876_01270</name>
</gene>
<dbReference type="InterPro" id="IPR045761">
    <property type="entry name" value="ODP_dom"/>
</dbReference>
<comment type="similarity">
    <text evidence="3">In the C-terminal section; belongs to the flavodoxin reductase family.</text>
</comment>
<dbReference type="SMART" id="SM00849">
    <property type="entry name" value="Lactamase_B"/>
    <property type="match status" value="1"/>
</dbReference>
<dbReference type="InterPro" id="IPR036866">
    <property type="entry name" value="RibonucZ/Hydroxyglut_hydro"/>
</dbReference>
<proteinExistence type="inferred from homology"/>
<comment type="cofactor">
    <cofactor evidence="2">
        <name>Fe(3+)</name>
        <dbReference type="ChEBI" id="CHEBI:29034"/>
    </cofactor>
</comment>
<dbReference type="SUPFAM" id="SSF56281">
    <property type="entry name" value="Metallo-hydrolase/oxidoreductase"/>
    <property type="match status" value="1"/>
</dbReference>
<evidence type="ECO:0000256" key="6">
    <source>
        <dbReference type="ARBA" id="ARBA00022982"/>
    </source>
</evidence>
<dbReference type="EMBL" id="JACRWC010000025">
    <property type="protein sequence ID" value="MBC5998653.1"/>
    <property type="molecule type" value="Genomic_DNA"/>
</dbReference>
<comment type="cofactor">
    <cofactor evidence="1">
        <name>Fe cation</name>
        <dbReference type="ChEBI" id="CHEBI:24875"/>
    </cofactor>
</comment>
<accession>A0A923NAV2</accession>